<organism evidence="6 7">
    <name type="scientific">Phytophthora megakarya</name>
    <dbReference type="NCBI Taxonomy" id="4795"/>
    <lineage>
        <taxon>Eukaryota</taxon>
        <taxon>Sar</taxon>
        <taxon>Stramenopiles</taxon>
        <taxon>Oomycota</taxon>
        <taxon>Peronosporomycetes</taxon>
        <taxon>Peronosporales</taxon>
        <taxon>Peronosporaceae</taxon>
        <taxon>Phytophthora</taxon>
    </lineage>
</organism>
<proteinExistence type="inferred from homology"/>
<dbReference type="OrthoDB" id="125047at2759"/>
<keyword evidence="7" id="KW-1185">Reference proteome</keyword>
<protein>
    <recommendedName>
        <fullName evidence="5">RxLR effector protein</fullName>
    </recommendedName>
</protein>
<gene>
    <name evidence="6" type="ORF">PHMEG_00020426</name>
</gene>
<dbReference type="EMBL" id="NBNE01003627">
    <property type="protein sequence ID" value="OWZ07209.1"/>
    <property type="molecule type" value="Genomic_DNA"/>
</dbReference>
<sequence>MRVAHFLVAVMVTIVGNCAAVSAIGDVNQENLRVDSGKGVNAFLRTIKTFQDDNGVSRDNVKDEDEPEEERAILDAFKNAPLKSLEELAGDFSSIRGAYKHIMEENIELFKLIAYGKWTPESMGAKLNIAKRVETKTTAELGHDPQYLLWYFYTRFWNERKAK</sequence>
<evidence type="ECO:0000256" key="5">
    <source>
        <dbReference type="RuleBase" id="RU367124"/>
    </source>
</evidence>
<name>A0A225VQ99_9STRA</name>
<dbReference type="AlphaFoldDB" id="A0A225VQ99"/>
<comment type="function">
    <text evidence="5">Effector that suppresses plant defense responses during pathogen infection.</text>
</comment>
<dbReference type="Proteomes" id="UP000198211">
    <property type="component" value="Unassembled WGS sequence"/>
</dbReference>
<keyword evidence="4 5" id="KW-0732">Signal</keyword>
<reference evidence="7" key="1">
    <citation type="submission" date="2017-03" db="EMBL/GenBank/DDBJ databases">
        <title>Phytopthora megakarya and P. palmivora, two closely related causual agents of cacao black pod achieved similar genome size and gene model numbers by different mechanisms.</title>
        <authorList>
            <person name="Ali S."/>
            <person name="Shao J."/>
            <person name="Larry D.J."/>
            <person name="Kronmiller B."/>
            <person name="Shen D."/>
            <person name="Strem M.D."/>
            <person name="Melnick R.L."/>
            <person name="Guiltinan M.J."/>
            <person name="Tyler B.M."/>
            <person name="Meinhardt L.W."/>
            <person name="Bailey B.A."/>
        </authorList>
    </citation>
    <scope>NUCLEOTIDE SEQUENCE [LARGE SCALE GENOMIC DNA]</scope>
    <source>
        <strain evidence="7">zdho120</strain>
    </source>
</reference>
<feature type="chain" id="PRO_5044969885" description="RxLR effector protein" evidence="5">
    <location>
        <begin position="21"/>
        <end position="163"/>
    </location>
</feature>
<comment type="domain">
    <text evidence="5">The RxLR-dEER motif acts to carry the protein into the host cell cytoplasm through binding to cell surface phosphatidylinositol-3-phosphate.</text>
</comment>
<evidence type="ECO:0000256" key="1">
    <source>
        <dbReference type="ARBA" id="ARBA00004613"/>
    </source>
</evidence>
<dbReference type="InterPro" id="IPR031825">
    <property type="entry name" value="RXLR"/>
</dbReference>
<dbReference type="Pfam" id="PF16810">
    <property type="entry name" value="RXLR"/>
    <property type="match status" value="1"/>
</dbReference>
<evidence type="ECO:0000313" key="7">
    <source>
        <dbReference type="Proteomes" id="UP000198211"/>
    </source>
</evidence>
<keyword evidence="3 5" id="KW-0964">Secreted</keyword>
<accession>A0A225VQ99</accession>
<evidence type="ECO:0000313" key="6">
    <source>
        <dbReference type="EMBL" id="OWZ07209.1"/>
    </source>
</evidence>
<comment type="similarity">
    <text evidence="2 5">Belongs to the RxLR effector family.</text>
</comment>
<evidence type="ECO:0000256" key="2">
    <source>
        <dbReference type="ARBA" id="ARBA00010400"/>
    </source>
</evidence>
<comment type="subcellular location">
    <subcellularLocation>
        <location evidence="1 5">Secreted</location>
    </subcellularLocation>
</comment>
<comment type="caution">
    <text evidence="6">The sequence shown here is derived from an EMBL/GenBank/DDBJ whole genome shotgun (WGS) entry which is preliminary data.</text>
</comment>
<feature type="signal peptide" evidence="5">
    <location>
        <begin position="1"/>
        <end position="20"/>
    </location>
</feature>
<evidence type="ECO:0000256" key="4">
    <source>
        <dbReference type="ARBA" id="ARBA00022729"/>
    </source>
</evidence>
<evidence type="ECO:0000256" key="3">
    <source>
        <dbReference type="ARBA" id="ARBA00022525"/>
    </source>
</evidence>